<evidence type="ECO:0000256" key="1">
    <source>
        <dbReference type="ARBA" id="ARBA00006461"/>
    </source>
</evidence>
<feature type="compositionally biased region" description="Acidic residues" evidence="3">
    <location>
        <begin position="271"/>
        <end position="289"/>
    </location>
</feature>
<dbReference type="RefSeq" id="XP_035321595.1">
    <property type="nucleotide sequence ID" value="XM_035468461.1"/>
</dbReference>
<evidence type="ECO:0000256" key="3">
    <source>
        <dbReference type="SAM" id="MobiDB-lite"/>
    </source>
</evidence>
<feature type="compositionally biased region" description="Basic and acidic residues" evidence="3">
    <location>
        <begin position="135"/>
        <end position="144"/>
    </location>
</feature>
<reference evidence="4" key="1">
    <citation type="submission" date="2020-03" db="EMBL/GenBank/DDBJ databases">
        <title>Site-based positive gene gene selection in Geosmithia morbida across the United States reveals a broad range of putative effectors and factors for local host and environmental adapation.</title>
        <authorList>
            <person name="Onufrak A."/>
            <person name="Murdoch R.W."/>
            <person name="Gazis R."/>
            <person name="Huff M."/>
            <person name="Staton M."/>
            <person name="Klingeman W."/>
            <person name="Hadziabdic D."/>
        </authorList>
    </citation>
    <scope>NUCLEOTIDE SEQUENCE</scope>
    <source>
        <strain evidence="4">1262</strain>
    </source>
</reference>
<feature type="compositionally biased region" description="Low complexity" evidence="3">
    <location>
        <begin position="42"/>
        <end position="51"/>
    </location>
</feature>
<feature type="region of interest" description="Disordered" evidence="3">
    <location>
        <begin position="1"/>
        <end position="108"/>
    </location>
</feature>
<feature type="compositionally biased region" description="Basic and acidic residues" evidence="3">
    <location>
        <begin position="328"/>
        <end position="345"/>
    </location>
</feature>
<feature type="compositionally biased region" description="Polar residues" evidence="3">
    <location>
        <begin position="1"/>
        <end position="17"/>
    </location>
</feature>
<name>A0A9P5D0N9_9HYPO</name>
<keyword evidence="5" id="KW-1185">Reference proteome</keyword>
<gene>
    <name evidence="4" type="ORF">GMORB2_6491</name>
</gene>
<feature type="region of interest" description="Disordered" evidence="3">
    <location>
        <begin position="121"/>
        <end position="311"/>
    </location>
</feature>
<dbReference type="InterPro" id="IPR013256">
    <property type="entry name" value="Chromatin_SPT2"/>
</dbReference>
<dbReference type="SMART" id="SM00784">
    <property type="entry name" value="SPT2"/>
    <property type="match status" value="1"/>
</dbReference>
<protein>
    <submittedName>
        <fullName evidence="4">SPT2</fullName>
    </submittedName>
</protein>
<dbReference type="Pfam" id="PF08243">
    <property type="entry name" value="SPT2"/>
    <property type="match status" value="1"/>
</dbReference>
<sequence length="353" mass="37734">MPISDLLNSISGTTPSVTKRKAEDDPKPASKIARKSPPQPSSKPAQPRPQSTNSPKTISRPSNGSGLAPRPGPTTSQRTSAKPPVSVKPSSSLAPTADASKVPPKKGSYAEVLARAKKAQEVMGQVGKIQHKKADKIEKADRRKAPVGKAFAGNVPAGKAPTRTPDQKAGASSTGYQGTARPLQDRAAAPGARGRLPAKTGAPRPSTAKEESEVPVKKVKKAATATLGYTGTARPSSSNPRKTQKDQPRGGALLNRKPSRPSGSGRSHYDEYDEELDDFIEYDEDEEEDVGPRYDYASDGSSDMEAGIDELTGEERLAEIIARREDIEEERRDRIRKAEKAERLRKAMGGGRS</sequence>
<evidence type="ECO:0000313" key="5">
    <source>
        <dbReference type="Proteomes" id="UP000749293"/>
    </source>
</evidence>
<accession>A0A9P5D0N9</accession>
<feature type="compositionally biased region" description="Low complexity" evidence="3">
    <location>
        <begin position="222"/>
        <end position="233"/>
    </location>
</feature>
<evidence type="ECO:0000313" key="4">
    <source>
        <dbReference type="EMBL" id="KAF4122943.1"/>
    </source>
</evidence>
<comment type="similarity">
    <text evidence="1">Belongs to the SPT2 family.</text>
</comment>
<feature type="compositionally biased region" description="Low complexity" evidence="3">
    <location>
        <begin position="186"/>
        <end position="198"/>
    </location>
</feature>
<keyword evidence="2" id="KW-0175">Coiled coil</keyword>
<dbReference type="AlphaFoldDB" id="A0A9P5D0N9"/>
<feature type="region of interest" description="Disordered" evidence="3">
    <location>
        <begin position="328"/>
        <end position="353"/>
    </location>
</feature>
<proteinExistence type="inferred from homology"/>
<feature type="compositionally biased region" description="Polar residues" evidence="3">
    <location>
        <begin position="52"/>
        <end position="65"/>
    </location>
</feature>
<dbReference type="Proteomes" id="UP000749293">
    <property type="component" value="Unassembled WGS sequence"/>
</dbReference>
<feature type="compositionally biased region" description="Low complexity" evidence="3">
    <location>
        <begin position="80"/>
        <end position="95"/>
    </location>
</feature>
<comment type="caution">
    <text evidence="4">The sequence shown here is derived from an EMBL/GenBank/DDBJ whole genome shotgun (WGS) entry which is preliminary data.</text>
</comment>
<dbReference type="OrthoDB" id="5430658at2759"/>
<feature type="compositionally biased region" description="Basic and acidic residues" evidence="3">
    <location>
        <begin position="207"/>
        <end position="216"/>
    </location>
</feature>
<organism evidence="4 5">
    <name type="scientific">Geosmithia morbida</name>
    <dbReference type="NCBI Taxonomy" id="1094350"/>
    <lineage>
        <taxon>Eukaryota</taxon>
        <taxon>Fungi</taxon>
        <taxon>Dikarya</taxon>
        <taxon>Ascomycota</taxon>
        <taxon>Pezizomycotina</taxon>
        <taxon>Sordariomycetes</taxon>
        <taxon>Hypocreomycetidae</taxon>
        <taxon>Hypocreales</taxon>
        <taxon>Bionectriaceae</taxon>
        <taxon>Geosmithia</taxon>
    </lineage>
</organism>
<dbReference type="GeneID" id="55972716"/>
<dbReference type="EMBL" id="JAANYQ010000007">
    <property type="protein sequence ID" value="KAF4122943.1"/>
    <property type="molecule type" value="Genomic_DNA"/>
</dbReference>
<evidence type="ECO:0000256" key="2">
    <source>
        <dbReference type="ARBA" id="ARBA00023054"/>
    </source>
</evidence>